<keyword evidence="3" id="KW-1185">Reference proteome</keyword>
<dbReference type="PANTHER" id="PTHR42695:SF5">
    <property type="entry name" value="GLUTAMINE AMIDOTRANSFERASE YLR126C-RELATED"/>
    <property type="match status" value="1"/>
</dbReference>
<proteinExistence type="predicted"/>
<gene>
    <name evidence="2" type="ORF">SAMN04487967_3618</name>
</gene>
<dbReference type="CDD" id="cd01741">
    <property type="entry name" value="GATase1_1"/>
    <property type="match status" value="1"/>
</dbReference>
<dbReference type="Pfam" id="PF00117">
    <property type="entry name" value="GATase"/>
    <property type="match status" value="1"/>
</dbReference>
<dbReference type="RefSeq" id="WP_090508351.1">
    <property type="nucleotide sequence ID" value="NZ_FNWL01000006.1"/>
</dbReference>
<dbReference type="GO" id="GO:0005829">
    <property type="term" value="C:cytosol"/>
    <property type="evidence" value="ECO:0007669"/>
    <property type="project" value="TreeGrafter"/>
</dbReference>
<evidence type="ECO:0000259" key="1">
    <source>
        <dbReference type="Pfam" id="PF00117"/>
    </source>
</evidence>
<dbReference type="PROSITE" id="PS51273">
    <property type="entry name" value="GATASE_TYPE_1"/>
    <property type="match status" value="1"/>
</dbReference>
<dbReference type="SUPFAM" id="SSF52317">
    <property type="entry name" value="Class I glutamine amidotransferase-like"/>
    <property type="match status" value="1"/>
</dbReference>
<evidence type="ECO:0000313" key="2">
    <source>
        <dbReference type="EMBL" id="SEH18092.1"/>
    </source>
</evidence>
<dbReference type="Proteomes" id="UP000199112">
    <property type="component" value="Unassembled WGS sequence"/>
</dbReference>
<dbReference type="AlphaFoldDB" id="A0A1H6G694"/>
<evidence type="ECO:0000313" key="3">
    <source>
        <dbReference type="Proteomes" id="UP000199112"/>
    </source>
</evidence>
<sequence>MILVLDLEVEPDYRYLAPEIARLTPGETEYRVFVDEPILPDLESFDGVVLSGSTASVYDDEHADWIEPAETLVRRCRDETVPLLGVCFGHQLIHQALGGVVERDERRATFVELESTDRDDLALADLDPIVPVLHADFVVDPADALASTARTDYNAHFCSRHADAPIWTVQFHPEFTERVRDEPSDWADGSHSFDDSNATRVLENFAQYCREAT</sequence>
<accession>A0A1H6G694</accession>
<reference evidence="3" key="1">
    <citation type="submission" date="2016-10" db="EMBL/GenBank/DDBJ databases">
        <authorList>
            <person name="Varghese N."/>
            <person name="Submissions S."/>
        </authorList>
    </citation>
    <scope>NUCLEOTIDE SEQUENCE [LARGE SCALE GENOMIC DNA]</scope>
    <source>
        <strain evidence="3">CGMCC 1.8981</strain>
    </source>
</reference>
<protein>
    <submittedName>
        <fullName evidence="2">GMP synthase (Glutamine-hydrolysing)</fullName>
    </submittedName>
</protein>
<dbReference type="Gene3D" id="3.40.50.880">
    <property type="match status" value="1"/>
</dbReference>
<dbReference type="PANTHER" id="PTHR42695">
    <property type="entry name" value="GLUTAMINE AMIDOTRANSFERASE YLR126C-RELATED"/>
    <property type="match status" value="1"/>
</dbReference>
<feature type="domain" description="Glutamine amidotransferase" evidence="1">
    <location>
        <begin position="42"/>
        <end position="181"/>
    </location>
</feature>
<dbReference type="EMBL" id="FNWL01000006">
    <property type="protein sequence ID" value="SEH18092.1"/>
    <property type="molecule type" value="Genomic_DNA"/>
</dbReference>
<dbReference type="OrthoDB" id="3321at2157"/>
<organism evidence="2 3">
    <name type="scientific">Natronorubrum sediminis</name>
    <dbReference type="NCBI Taxonomy" id="640943"/>
    <lineage>
        <taxon>Archaea</taxon>
        <taxon>Methanobacteriati</taxon>
        <taxon>Methanobacteriota</taxon>
        <taxon>Stenosarchaea group</taxon>
        <taxon>Halobacteria</taxon>
        <taxon>Halobacteriales</taxon>
        <taxon>Natrialbaceae</taxon>
        <taxon>Natronorubrum</taxon>
    </lineage>
</organism>
<name>A0A1H6G694_9EURY</name>
<dbReference type="InterPro" id="IPR029062">
    <property type="entry name" value="Class_I_gatase-like"/>
</dbReference>
<dbReference type="InterPro" id="IPR044992">
    <property type="entry name" value="ChyE-like"/>
</dbReference>
<dbReference type="InterPro" id="IPR017926">
    <property type="entry name" value="GATASE"/>
</dbReference>